<dbReference type="PROSITE" id="PS51782">
    <property type="entry name" value="LYSM"/>
    <property type="match status" value="1"/>
</dbReference>
<evidence type="ECO:0000259" key="3">
    <source>
        <dbReference type="PROSITE" id="PS51782"/>
    </source>
</evidence>
<dbReference type="InterPro" id="IPR035940">
    <property type="entry name" value="CAP_sf"/>
</dbReference>
<dbReference type="CDD" id="cd05379">
    <property type="entry name" value="CAP_bacterial"/>
    <property type="match status" value="1"/>
</dbReference>
<evidence type="ECO:0000313" key="4">
    <source>
        <dbReference type="EMBL" id="MBC8336668.1"/>
    </source>
</evidence>
<dbReference type="CDD" id="cd00118">
    <property type="entry name" value="LysM"/>
    <property type="match status" value="1"/>
</dbReference>
<feature type="domain" description="LysM" evidence="3">
    <location>
        <begin position="207"/>
        <end position="251"/>
    </location>
</feature>
<keyword evidence="1" id="KW-0472">Membrane</keyword>
<reference evidence="4 5" key="1">
    <citation type="submission" date="2020-08" db="EMBL/GenBank/DDBJ databases">
        <title>Bridging the membrane lipid divide: bacteria of the FCB group superphylum have the potential to synthesize archaeal ether lipids.</title>
        <authorList>
            <person name="Villanueva L."/>
            <person name="Von Meijenfeldt F.A.B."/>
            <person name="Westbye A.B."/>
            <person name="Yadav S."/>
            <person name="Hopmans E.C."/>
            <person name="Dutilh B.E."/>
            <person name="Sinninghe Damste J.S."/>
        </authorList>
    </citation>
    <scope>NUCLEOTIDE SEQUENCE [LARGE SCALE GENOMIC DNA]</scope>
    <source>
        <strain evidence="4">NIOZ-UU36</strain>
    </source>
</reference>
<proteinExistence type="predicted"/>
<feature type="signal peptide" evidence="2">
    <location>
        <begin position="1"/>
        <end position="23"/>
    </location>
</feature>
<keyword evidence="2" id="KW-0732">Signal</keyword>
<dbReference type="Gene3D" id="3.10.350.10">
    <property type="entry name" value="LysM domain"/>
    <property type="match status" value="1"/>
</dbReference>
<feature type="transmembrane region" description="Helical" evidence="1">
    <location>
        <begin position="313"/>
        <end position="333"/>
    </location>
</feature>
<protein>
    <submittedName>
        <fullName evidence="4">LysM peptidoglycan-binding domain-containing protein</fullName>
    </submittedName>
</protein>
<feature type="chain" id="PRO_5035170042" evidence="2">
    <location>
        <begin position="24"/>
        <end position="339"/>
    </location>
</feature>
<dbReference type="InterPro" id="IPR018392">
    <property type="entry name" value="LysM"/>
</dbReference>
<evidence type="ECO:0000256" key="2">
    <source>
        <dbReference type="SAM" id="SignalP"/>
    </source>
</evidence>
<dbReference type="InterPro" id="IPR014044">
    <property type="entry name" value="CAP_dom"/>
</dbReference>
<dbReference type="SMART" id="SM00257">
    <property type="entry name" value="LysM"/>
    <property type="match status" value="1"/>
</dbReference>
<comment type="caution">
    <text evidence="4">The sequence shown here is derived from an EMBL/GenBank/DDBJ whole genome shotgun (WGS) entry which is preliminary data.</text>
</comment>
<dbReference type="Proteomes" id="UP000614469">
    <property type="component" value="Unassembled WGS sequence"/>
</dbReference>
<accession>A0A8J6NI42</accession>
<dbReference type="InterPro" id="IPR036779">
    <property type="entry name" value="LysM_dom_sf"/>
</dbReference>
<evidence type="ECO:0000256" key="1">
    <source>
        <dbReference type="SAM" id="Phobius"/>
    </source>
</evidence>
<name>A0A8J6NI42_9CHLR</name>
<dbReference type="SUPFAM" id="SSF55797">
    <property type="entry name" value="PR-1-like"/>
    <property type="match status" value="1"/>
</dbReference>
<gene>
    <name evidence="4" type="ORF">H8E29_15510</name>
</gene>
<dbReference type="PANTHER" id="PTHR31157:SF1">
    <property type="entry name" value="SCP DOMAIN-CONTAINING PROTEIN"/>
    <property type="match status" value="1"/>
</dbReference>
<dbReference type="EMBL" id="JACNJN010000181">
    <property type="protein sequence ID" value="MBC8336668.1"/>
    <property type="molecule type" value="Genomic_DNA"/>
</dbReference>
<dbReference type="SUPFAM" id="SSF54106">
    <property type="entry name" value="LysM domain"/>
    <property type="match status" value="1"/>
</dbReference>
<dbReference type="PANTHER" id="PTHR31157">
    <property type="entry name" value="SCP DOMAIN-CONTAINING PROTEIN"/>
    <property type="match status" value="1"/>
</dbReference>
<dbReference type="Pfam" id="PF01476">
    <property type="entry name" value="LysM"/>
    <property type="match status" value="1"/>
</dbReference>
<dbReference type="AlphaFoldDB" id="A0A8J6NI42"/>
<dbReference type="Pfam" id="PF00188">
    <property type="entry name" value="CAP"/>
    <property type="match status" value="1"/>
</dbReference>
<sequence>MKKSNLIFSLLTIFILGIFSASAAASALNPRPAVDAYTLIDEVNALRTANGLPPYAINATLMSVAQAHTQYQANTGTVTHYSADGSRPSQRALAAGYPVAGDLSLGGFFSENIQAGTNLTPAQAVTAWQGDAPHLLTMLSPNLTEVGAGVVTVGNYVYYTLDAALPTGGTIAYTPSGGDGTPGTGALPTLDWIVPVVTSTPNENGQVVHEVKVGQSLWGIADIYGTTVQELRNINGMSAEESIFPGEMILVRILIPTVVEPTLTATATIEPSPTAPVFTETSIPAPTSDATLAVKEIPVDEGLKKKFVGDSSLLAVMAIILVALFMAGLVTWLSGRERD</sequence>
<evidence type="ECO:0000313" key="5">
    <source>
        <dbReference type="Proteomes" id="UP000614469"/>
    </source>
</evidence>
<keyword evidence="1" id="KW-0812">Transmembrane</keyword>
<organism evidence="4 5">
    <name type="scientific">Candidatus Desulfolinea nitratireducens</name>
    <dbReference type="NCBI Taxonomy" id="2841698"/>
    <lineage>
        <taxon>Bacteria</taxon>
        <taxon>Bacillati</taxon>
        <taxon>Chloroflexota</taxon>
        <taxon>Anaerolineae</taxon>
        <taxon>Anaerolineales</taxon>
        <taxon>Anaerolineales incertae sedis</taxon>
        <taxon>Candidatus Desulfolinea</taxon>
    </lineage>
</organism>
<keyword evidence="1" id="KW-1133">Transmembrane helix</keyword>
<dbReference type="Gene3D" id="3.40.33.10">
    <property type="entry name" value="CAP"/>
    <property type="match status" value="1"/>
</dbReference>